<reference evidence="6" key="1">
    <citation type="submission" date="2022-02" db="EMBL/GenBank/DDBJ databases">
        <title>Atlantic sturgeon de novo genome assembly.</title>
        <authorList>
            <person name="Stock M."/>
            <person name="Klopp C."/>
            <person name="Guiguen Y."/>
            <person name="Cabau C."/>
            <person name="Parinello H."/>
            <person name="Santidrian Yebra-Pimentel E."/>
            <person name="Kuhl H."/>
            <person name="Dirks R.P."/>
            <person name="Guessner J."/>
            <person name="Wuertz S."/>
            <person name="Du K."/>
            <person name="Schartl M."/>
        </authorList>
    </citation>
    <scope>NUCLEOTIDE SEQUENCE</scope>
    <source>
        <strain evidence="6">STURGEONOMICS-FGT-2020</strain>
        <tissue evidence="6">Whole blood</tissue>
    </source>
</reference>
<evidence type="ECO:0000256" key="3">
    <source>
        <dbReference type="PROSITE-ProRule" id="PRU00191"/>
    </source>
</evidence>
<dbReference type="Gene3D" id="3.30.505.10">
    <property type="entry name" value="SH2 domain"/>
    <property type="match status" value="1"/>
</dbReference>
<protein>
    <submittedName>
        <fullName evidence="6">Signal-transducing adaptor protein 1-like</fullName>
    </submittedName>
</protein>
<dbReference type="SUPFAM" id="SSF55550">
    <property type="entry name" value="SH2 domain"/>
    <property type="match status" value="1"/>
</dbReference>
<dbReference type="PROSITE" id="PS50003">
    <property type="entry name" value="PH_DOMAIN"/>
    <property type="match status" value="1"/>
</dbReference>
<evidence type="ECO:0000259" key="4">
    <source>
        <dbReference type="PROSITE" id="PS50001"/>
    </source>
</evidence>
<feature type="domain" description="SH2" evidence="4">
    <location>
        <begin position="162"/>
        <end position="277"/>
    </location>
</feature>
<dbReference type="InterPro" id="IPR000980">
    <property type="entry name" value="SH2"/>
</dbReference>
<dbReference type="AlphaFoldDB" id="A0AAD8GJ10"/>
<evidence type="ECO:0000313" key="6">
    <source>
        <dbReference type="EMBL" id="KAK1175089.1"/>
    </source>
</evidence>
<dbReference type="PROSITE" id="PS50001">
    <property type="entry name" value="SH2"/>
    <property type="match status" value="1"/>
</dbReference>
<feature type="domain" description="PH" evidence="5">
    <location>
        <begin position="22"/>
        <end position="119"/>
    </location>
</feature>
<keyword evidence="7" id="KW-1185">Reference proteome</keyword>
<gene>
    <name evidence="6" type="primary">STAP1</name>
    <name evidence="6" type="ORF">AOXY_G2727</name>
</gene>
<accession>A0AAD8GJ10</accession>
<dbReference type="Gene3D" id="2.30.29.30">
    <property type="entry name" value="Pleckstrin-homology domain (PH domain)/Phosphotyrosine-binding domain (PTB)"/>
    <property type="match status" value="1"/>
</dbReference>
<dbReference type="SUPFAM" id="SSF50729">
    <property type="entry name" value="PH domain-like"/>
    <property type="match status" value="1"/>
</dbReference>
<sequence length="365" mass="41567">MAAPKPTPRFISKERGKITALPLYCDGFVLKKHTGEKDFKRYFAELRGSTIFLYSDEENAMYTEKLELQNLKLLDPGNLKRKYISADFTLTLLKKEVRLKIENPDAGEEWKGFILTVAKLEIPSRLQLLPGQLLRLKEVLKEEKERQARQLVPVKEQEPPEAYDDVITNVPQCFYAVSRNKAIEMLVESPEFGNMILRPGSEKMNFAVTVRQLLTDGPTIKHYKVMRVENGFSIALDTPVTVCSLCDVAGHFVKESNGYLRPYIQPHTYATIIDQPVVLNGGKDQQKRQIPQAVVSPMIQTPTPPTQSSANEYIEVDYINGDELDKINHLNLKDDYPPIRNVPVPDSGFSEELLKALKKRRSTIY</sequence>
<dbReference type="GO" id="GO:0019901">
    <property type="term" value="F:protein kinase binding"/>
    <property type="evidence" value="ECO:0007669"/>
    <property type="project" value="TreeGrafter"/>
</dbReference>
<evidence type="ECO:0000313" key="7">
    <source>
        <dbReference type="Proteomes" id="UP001230051"/>
    </source>
</evidence>
<dbReference type="GO" id="GO:0050861">
    <property type="term" value="P:positive regulation of B cell receptor signaling pathway"/>
    <property type="evidence" value="ECO:0007669"/>
    <property type="project" value="TreeGrafter"/>
</dbReference>
<evidence type="ECO:0000256" key="1">
    <source>
        <dbReference type="ARBA" id="ARBA00022553"/>
    </source>
</evidence>
<dbReference type="Proteomes" id="UP001230051">
    <property type="component" value="Unassembled WGS sequence"/>
</dbReference>
<dbReference type="InterPro" id="IPR036860">
    <property type="entry name" value="SH2_dom_sf"/>
</dbReference>
<evidence type="ECO:0000259" key="5">
    <source>
        <dbReference type="PROSITE" id="PS50003"/>
    </source>
</evidence>
<dbReference type="GO" id="GO:0035591">
    <property type="term" value="F:signaling adaptor activity"/>
    <property type="evidence" value="ECO:0007669"/>
    <property type="project" value="InterPro"/>
</dbReference>
<organism evidence="6 7">
    <name type="scientific">Acipenser oxyrinchus oxyrinchus</name>
    <dbReference type="NCBI Taxonomy" id="40147"/>
    <lineage>
        <taxon>Eukaryota</taxon>
        <taxon>Metazoa</taxon>
        <taxon>Chordata</taxon>
        <taxon>Craniata</taxon>
        <taxon>Vertebrata</taxon>
        <taxon>Euteleostomi</taxon>
        <taxon>Actinopterygii</taxon>
        <taxon>Chondrostei</taxon>
        <taxon>Acipenseriformes</taxon>
        <taxon>Acipenseridae</taxon>
        <taxon>Acipenser</taxon>
    </lineage>
</organism>
<dbReference type="PANTHER" id="PTHR16186:SF10">
    <property type="entry name" value="SIGNAL-TRANSDUCING ADAPTOR PROTEIN 1"/>
    <property type="match status" value="1"/>
</dbReference>
<keyword evidence="1" id="KW-0597">Phosphoprotein</keyword>
<proteinExistence type="predicted"/>
<dbReference type="GO" id="GO:0007169">
    <property type="term" value="P:cell surface receptor protein tyrosine kinase signaling pathway"/>
    <property type="evidence" value="ECO:0007669"/>
    <property type="project" value="TreeGrafter"/>
</dbReference>
<keyword evidence="2 3" id="KW-0727">SH2 domain</keyword>
<dbReference type="InterPro" id="IPR011993">
    <property type="entry name" value="PH-like_dom_sf"/>
</dbReference>
<comment type="caution">
    <text evidence="6">The sequence shown here is derived from an EMBL/GenBank/DDBJ whole genome shotgun (WGS) entry which is preliminary data.</text>
</comment>
<evidence type="ECO:0000256" key="2">
    <source>
        <dbReference type="ARBA" id="ARBA00022999"/>
    </source>
</evidence>
<dbReference type="PANTHER" id="PTHR16186">
    <property type="entry name" value="SIGNAL-TRANSDUCING ADAPTOR PROTEIN-RELATED"/>
    <property type="match status" value="1"/>
</dbReference>
<name>A0AAD8GJ10_ACIOX</name>
<dbReference type="EMBL" id="JAGXEW010000002">
    <property type="protein sequence ID" value="KAK1175089.1"/>
    <property type="molecule type" value="Genomic_DNA"/>
</dbReference>
<dbReference type="InterPro" id="IPR001849">
    <property type="entry name" value="PH_domain"/>
</dbReference>
<dbReference type="InterPro" id="IPR039111">
    <property type="entry name" value="STAP1/STAP2"/>
</dbReference>